<evidence type="ECO:0000259" key="2">
    <source>
        <dbReference type="Pfam" id="PF00501"/>
    </source>
</evidence>
<dbReference type="PANTHER" id="PTHR43352">
    <property type="entry name" value="ACETYL-COA SYNTHETASE"/>
    <property type="match status" value="1"/>
</dbReference>
<dbReference type="SUPFAM" id="SSF56801">
    <property type="entry name" value="Acetyl-CoA synthetase-like"/>
    <property type="match status" value="1"/>
</dbReference>
<name>A0ABD5UIY5_9EURY</name>
<feature type="domain" description="AMP-dependent synthetase/ligase" evidence="2">
    <location>
        <begin position="50"/>
        <end position="410"/>
    </location>
</feature>
<accession>A0ABD5UIY5</accession>
<evidence type="ECO:0000256" key="1">
    <source>
        <dbReference type="ARBA" id="ARBA00022598"/>
    </source>
</evidence>
<dbReference type="InterPro" id="IPR025110">
    <property type="entry name" value="AMP-bd_C"/>
</dbReference>
<dbReference type="AlphaFoldDB" id="A0ABD5UIY5"/>
<dbReference type="Proteomes" id="UP001596333">
    <property type="component" value="Unassembled WGS sequence"/>
</dbReference>
<organism evidence="4 5">
    <name type="scientific">Halorubrum trueperi</name>
    <dbReference type="NCBI Taxonomy" id="2004704"/>
    <lineage>
        <taxon>Archaea</taxon>
        <taxon>Methanobacteriati</taxon>
        <taxon>Methanobacteriota</taxon>
        <taxon>Stenosarchaea group</taxon>
        <taxon>Halobacteria</taxon>
        <taxon>Halobacteriales</taxon>
        <taxon>Haloferacaceae</taxon>
        <taxon>Halorubrum</taxon>
    </lineage>
</organism>
<evidence type="ECO:0000259" key="3">
    <source>
        <dbReference type="Pfam" id="PF13193"/>
    </source>
</evidence>
<reference evidence="4 5" key="1">
    <citation type="journal article" date="2019" name="Int. J. Syst. Evol. Microbiol.">
        <title>The Global Catalogue of Microorganisms (GCM) 10K type strain sequencing project: providing services to taxonomists for standard genome sequencing and annotation.</title>
        <authorList>
            <consortium name="The Broad Institute Genomics Platform"/>
            <consortium name="The Broad Institute Genome Sequencing Center for Infectious Disease"/>
            <person name="Wu L."/>
            <person name="Ma J."/>
        </authorList>
    </citation>
    <scope>NUCLEOTIDE SEQUENCE [LARGE SCALE GENOMIC DNA]</scope>
    <source>
        <strain evidence="4 5">Y73</strain>
    </source>
</reference>
<comment type="caution">
    <text evidence="4">The sequence shown here is derived from an EMBL/GenBank/DDBJ whole genome shotgun (WGS) entry which is preliminary data.</text>
</comment>
<dbReference type="PANTHER" id="PTHR43352:SF1">
    <property type="entry name" value="ANTHRANILATE--COA LIGASE"/>
    <property type="match status" value="1"/>
</dbReference>
<feature type="domain" description="AMP-binding enzyme C-terminal" evidence="3">
    <location>
        <begin position="470"/>
        <end position="548"/>
    </location>
</feature>
<proteinExistence type="predicted"/>
<evidence type="ECO:0000313" key="5">
    <source>
        <dbReference type="Proteomes" id="UP001596333"/>
    </source>
</evidence>
<dbReference type="EMBL" id="JBHSXI010000002">
    <property type="protein sequence ID" value="MFC6888435.1"/>
    <property type="molecule type" value="Genomic_DNA"/>
</dbReference>
<gene>
    <name evidence="4" type="ORF">ACFQEY_05160</name>
</gene>
<dbReference type="InterPro" id="IPR000873">
    <property type="entry name" value="AMP-dep_synth/lig_dom"/>
</dbReference>
<dbReference type="InterPro" id="IPR020845">
    <property type="entry name" value="AMP-binding_CS"/>
</dbReference>
<dbReference type="InterPro" id="IPR042099">
    <property type="entry name" value="ANL_N_sf"/>
</dbReference>
<dbReference type="Gene3D" id="3.30.300.30">
    <property type="match status" value="1"/>
</dbReference>
<dbReference type="PROSITE" id="PS00455">
    <property type="entry name" value="AMP_BINDING"/>
    <property type="match status" value="1"/>
</dbReference>
<sequence length="560" mass="63319">MFGNVPSEYTPSEEHWPDLLFTMPEHHMIRNRSSVNATTEILERPVEENGWEDETAFIHVDEDRAYTHGEFIEMVNRFGNALRSLGVEPGDRVLWRANERPETIAFNFAIWKIGAIATPATLTQSRREVGYVVDDIEARVVVGQTDTMEEVYHAVEGSETVEHVIGTPTADPVPNDVDIDVEVHDYERLVADADTELDAVDTDPFDVANICYTGGTTGKPKGCMWTHASNISNSVLTKRDRALTPNDRVYTHAPIGHAFGMEERTLFSWHGGATQIIKQTPKPVDVLKVLDEYDVTKFVGVPTMWRLMLDREDNEEYDLSSLELVGLSGEMTDKETFDRITERIGFEPCNLVGMTPTGKFFIVSHEGEQKVAPENSVGRPAPGYEAKVVDEDGAELERGEMGQLAVRGPTGIAYWQNEHPEIEERARKDSLGGWSLLDDIYYKDEDGWLWFETRLDNMIVSGGRQIAAPEVEEVLNDHPEVTESAVVGKPDETRGEIVKAFVSLRPGTEPSDELKAELQEFVKDRMAKYKYPREIEFFDELPKDEVGKIQRAQLRERERE</sequence>
<keyword evidence="1" id="KW-0436">Ligase</keyword>
<dbReference type="Pfam" id="PF13193">
    <property type="entry name" value="AMP-binding_C"/>
    <property type="match status" value="1"/>
</dbReference>
<keyword evidence="5" id="KW-1185">Reference proteome</keyword>
<dbReference type="Gene3D" id="3.40.50.12780">
    <property type="entry name" value="N-terminal domain of ligase-like"/>
    <property type="match status" value="1"/>
</dbReference>
<dbReference type="GO" id="GO:0016874">
    <property type="term" value="F:ligase activity"/>
    <property type="evidence" value="ECO:0007669"/>
    <property type="project" value="UniProtKB-KW"/>
</dbReference>
<dbReference type="InterPro" id="IPR045851">
    <property type="entry name" value="AMP-bd_C_sf"/>
</dbReference>
<protein>
    <submittedName>
        <fullName evidence="4">Acyl-CoA synthetase</fullName>
    </submittedName>
</protein>
<dbReference type="RefSeq" id="WP_379765382.1">
    <property type="nucleotide sequence ID" value="NZ_JBHSXI010000002.1"/>
</dbReference>
<evidence type="ECO:0000313" key="4">
    <source>
        <dbReference type="EMBL" id="MFC6888435.1"/>
    </source>
</evidence>
<dbReference type="Pfam" id="PF00501">
    <property type="entry name" value="AMP-binding"/>
    <property type="match status" value="1"/>
</dbReference>